<keyword evidence="7" id="KW-0539">Nucleus</keyword>
<dbReference type="EMBL" id="CCBQ010000022">
    <property type="protein sequence ID" value="CDO93360.1"/>
    <property type="molecule type" value="Genomic_DNA"/>
</dbReference>
<dbReference type="PANTHER" id="PTHR13007:SF19">
    <property type="entry name" value="PRE-MRNA-SPLICING FACTOR 18"/>
    <property type="match status" value="1"/>
</dbReference>
<proteinExistence type="inferred from homology"/>
<organism evidence="9 10">
    <name type="scientific">Kluyveromyces dobzhanskii CBS 2104</name>
    <dbReference type="NCBI Taxonomy" id="1427455"/>
    <lineage>
        <taxon>Eukaryota</taxon>
        <taxon>Fungi</taxon>
        <taxon>Dikarya</taxon>
        <taxon>Ascomycota</taxon>
        <taxon>Saccharomycotina</taxon>
        <taxon>Saccharomycetes</taxon>
        <taxon>Saccharomycetales</taxon>
        <taxon>Saccharomycetaceae</taxon>
        <taxon>Kluyveromyces</taxon>
    </lineage>
</organism>
<evidence type="ECO:0000313" key="9">
    <source>
        <dbReference type="EMBL" id="CDO93360.1"/>
    </source>
</evidence>
<keyword evidence="5" id="KW-0747">Spliceosome</keyword>
<accession>A0A0A8L5G0</accession>
<dbReference type="AlphaFoldDB" id="A0A0A8L5G0"/>
<dbReference type="GO" id="GO:0071021">
    <property type="term" value="C:U2-type post-spliceosomal complex"/>
    <property type="evidence" value="ECO:0007669"/>
    <property type="project" value="TreeGrafter"/>
</dbReference>
<dbReference type="PANTHER" id="PTHR13007">
    <property type="entry name" value="PRE-MRNA SPLICING FACTOR-RELATED"/>
    <property type="match status" value="1"/>
</dbReference>
<evidence type="ECO:0000256" key="6">
    <source>
        <dbReference type="ARBA" id="ARBA00023187"/>
    </source>
</evidence>
<dbReference type="SUPFAM" id="SSF47938">
    <property type="entry name" value="Functional domain of the splicing factor Prp18"/>
    <property type="match status" value="1"/>
</dbReference>
<comment type="subcellular location">
    <subcellularLocation>
        <location evidence="1">Nucleus</location>
    </subcellularLocation>
</comment>
<dbReference type="InterPro" id="IPR004098">
    <property type="entry name" value="Prp18"/>
</dbReference>
<dbReference type="Proteomes" id="UP000031516">
    <property type="component" value="Unassembled WGS sequence"/>
</dbReference>
<dbReference type="OrthoDB" id="10261918at2759"/>
<evidence type="ECO:0000256" key="3">
    <source>
        <dbReference type="ARBA" id="ARBA00018242"/>
    </source>
</evidence>
<dbReference type="GO" id="GO:0005682">
    <property type="term" value="C:U5 snRNP"/>
    <property type="evidence" value="ECO:0007669"/>
    <property type="project" value="TreeGrafter"/>
</dbReference>
<evidence type="ECO:0000313" key="10">
    <source>
        <dbReference type="Proteomes" id="UP000031516"/>
    </source>
</evidence>
<evidence type="ECO:0000256" key="1">
    <source>
        <dbReference type="ARBA" id="ARBA00004123"/>
    </source>
</evidence>
<reference evidence="9 10" key="1">
    <citation type="submission" date="2014-03" db="EMBL/GenBank/DDBJ databases">
        <title>The genome of Kluyveromyces dobzhanskii.</title>
        <authorList>
            <person name="Nystedt B."/>
            <person name="Astrom S."/>
        </authorList>
    </citation>
    <scope>NUCLEOTIDE SEQUENCE [LARGE SCALE GENOMIC DNA]</scope>
    <source>
        <strain evidence="9 10">CBS 2104</strain>
    </source>
</reference>
<evidence type="ECO:0000256" key="5">
    <source>
        <dbReference type="ARBA" id="ARBA00022728"/>
    </source>
</evidence>
<evidence type="ECO:0000256" key="4">
    <source>
        <dbReference type="ARBA" id="ARBA00022664"/>
    </source>
</evidence>
<dbReference type="GO" id="GO:0000350">
    <property type="term" value="P:generation of catalytic spliceosome for second transesterification step"/>
    <property type="evidence" value="ECO:0007669"/>
    <property type="project" value="TreeGrafter"/>
</dbReference>
<feature type="domain" description="Prp18" evidence="8">
    <location>
        <begin position="43"/>
        <end position="151"/>
    </location>
</feature>
<dbReference type="Pfam" id="PF02840">
    <property type="entry name" value="Prp18"/>
    <property type="match status" value="1"/>
</dbReference>
<keyword evidence="10" id="KW-1185">Reference proteome</keyword>
<protein>
    <recommendedName>
        <fullName evidence="3">Pre-mRNA-splicing factor 18</fullName>
    </recommendedName>
</protein>
<keyword evidence="6" id="KW-0508">mRNA splicing</keyword>
<evidence type="ECO:0000259" key="8">
    <source>
        <dbReference type="Pfam" id="PF02840"/>
    </source>
</evidence>
<comment type="caution">
    <text evidence="9">The sequence shown here is derived from an EMBL/GenBank/DDBJ whole genome shotgun (WGS) entry which is preliminary data.</text>
</comment>
<gene>
    <name evidence="9" type="ORF">KLDO_g1658</name>
</gene>
<dbReference type="Gene3D" id="1.20.940.10">
    <property type="entry name" value="Functional domain of the splicing factor Prp18"/>
    <property type="match status" value="1"/>
</dbReference>
<comment type="similarity">
    <text evidence="2">Belongs to the PRP18 family.</text>
</comment>
<dbReference type="InterPro" id="IPR039979">
    <property type="entry name" value="PRPF18"/>
</dbReference>
<name>A0A0A8L5G0_9SACH</name>
<evidence type="ECO:0000256" key="7">
    <source>
        <dbReference type="ARBA" id="ARBA00023242"/>
    </source>
</evidence>
<keyword evidence="4" id="KW-0507">mRNA processing</keyword>
<sequence>MSTSEDSKHAVQVRYSERNLPLNECCNEYIHEILQDWAKHESEYTVVPLKRVKIALFPLLVVLREQQLRPVQLEQLARVLDATVDKDFVQAKQEYLTLSIGKAKFPIGLSNVGIHERKQRQQDASAEEQQNMVLDDWCINVKRLVNFQQWRANVRT</sequence>
<evidence type="ECO:0000256" key="2">
    <source>
        <dbReference type="ARBA" id="ARBA00008137"/>
    </source>
</evidence>
<dbReference type="GO" id="GO:0046540">
    <property type="term" value="C:U4/U6 x U5 tri-snRNP complex"/>
    <property type="evidence" value="ECO:0007669"/>
    <property type="project" value="TreeGrafter"/>
</dbReference>